<organism evidence="1 2">
    <name type="scientific">Invertebrate iridescent virus 6</name>
    <name type="common">IIV-6</name>
    <name type="synonym">Chilo iridescent virus</name>
    <dbReference type="NCBI Taxonomy" id="176652"/>
    <lineage>
        <taxon>Viruses</taxon>
        <taxon>Varidnaviria</taxon>
        <taxon>Bamfordvirae</taxon>
        <taxon>Nucleocytoviricota</taxon>
        <taxon>Megaviricetes</taxon>
        <taxon>Pimascovirales</taxon>
        <taxon>Pimascovirales incertae sedis</taxon>
        <taxon>Iridoviridae</taxon>
        <taxon>Betairidovirinae</taxon>
        <taxon>Iridovirus</taxon>
        <taxon>Iridovirus chilo1</taxon>
    </lineage>
</organism>
<reference evidence="1 2" key="15">
    <citation type="journal article" date="2001" name="Virology">
        <title>Analysis of the first complete DNA sequence of an invertebrate iridovirus: coding strategy of the genome of Chilo iridescent virus.</title>
        <authorList>
            <person name="Jakob N.J."/>
            <person name="Muller K."/>
            <person name="Bahr U."/>
            <person name="Darai G."/>
        </authorList>
    </citation>
    <scope>NUCLEOTIDE SEQUENCE [LARGE SCALE GENOMIC DNA]</scope>
</reference>
<evidence type="ECO:0000313" key="2">
    <source>
        <dbReference type="Proteomes" id="UP000001359"/>
    </source>
</evidence>
<reference evidence="1 2" key="8">
    <citation type="journal article" date="1994" name="Intervirology">
        <title>Identification of the primary structure and the coding capacity of the genome of insect iridescent virus type 6 between the genome coordinates 0.310 and 0.347 (7990 bp).</title>
        <authorList>
            <person name="Sonntag K.C."/>
            <person name="Schnitzler P."/>
            <person name="Janssen W."/>
            <person name="Darai G."/>
        </authorList>
    </citation>
    <scope>NUCLEOTIDE SEQUENCE [LARGE SCALE GENOMIC DNA]</scope>
</reference>
<reference evidence="1 2" key="4">
    <citation type="journal article" date="1988" name="Virology">
        <title>Identification and characterization of the repetitive DNA element in the genome of insect iridescent virus type 6.</title>
        <authorList>
            <person name="Fischer M."/>
            <person name="Schnitzler P."/>
            <person name="Delius H."/>
            <person name="Darai G."/>
        </authorList>
    </citation>
    <scope>NUCLEOTIDE SEQUENCE [LARGE SCALE GENOMIC DNA]</scope>
</reference>
<proteinExistence type="predicted"/>
<reference evidence="1 2" key="3">
    <citation type="journal article" date="1987" name="Virology">
        <title>Molecular cloning and physical mapping of the genome of insect iridescent virus type 6: further evidence for circular permutation of the viral genome.</title>
        <authorList>
            <person name="Schnitzler P."/>
            <person name="Soltau J.B."/>
            <person name="Fischer M."/>
            <person name="Reisner H."/>
            <person name="Scholz J."/>
            <person name="Delius H."/>
            <person name="Darai G."/>
        </authorList>
    </citation>
    <scope>NUCLEOTIDE SEQUENCE [LARGE SCALE GENOMIC DNA]</scope>
</reference>
<organismHost>
    <name type="scientific">Chilo suppressalis</name>
    <name type="common">Asiatic rice borer moth</name>
    <dbReference type="NCBI Taxonomy" id="168631"/>
</organismHost>
<dbReference type="RefSeq" id="NP_149552.1">
    <property type="nucleotide sequence ID" value="NC_003038.1"/>
</dbReference>
<reference evidence="1 2" key="6">
    <citation type="journal article" date="1992" name="Virus Genes">
        <title>Characterization of the third origin of DNA replication of the genome of insect iridescent virus type 6.</title>
        <authorList>
            <person name="Sonntag K.C."/>
            <person name="Darai G."/>
        </authorList>
    </citation>
    <scope>NUCLEOTIDE SEQUENCE [LARGE SCALE GENOMIC DNA]</scope>
</reference>
<sequence>MMKKLRRCPMEKEDKNLIHANQFGVFLYHHRGYIICLNKDLKPDD</sequence>
<reference evidence="1 2" key="5">
    <citation type="journal article" date="1992" name="Virus Genes">
        <title>Identification and mapping of origins of DNA replication within the DNA sequences of the genome of insect iridescent virus type 6.</title>
        <authorList>
            <person name="Handermann M."/>
            <person name="Schnitzler P."/>
            <person name="Rosen-Wolff A."/>
            <person name="Raab K."/>
            <person name="Sonntag K.C."/>
            <person name="Darai G."/>
        </authorList>
    </citation>
    <scope>NUCLEOTIDE SEQUENCE [LARGE SCALE GENOMIC DNA]</scope>
</reference>
<reference evidence="1 2" key="10">
    <citation type="journal article" date="1994" name="Nucleic Acids Res.">
        <title>Identification of genes encoding zinc finger proteins, non-histone chromosomal HMG protein homologue, and a putative GTP phosphohydrolase in the genome of Chilo iridescent virus.</title>
        <authorList>
            <person name="Schnitzler P."/>
            <person name="Hug M."/>
            <person name="Handermann M."/>
            <person name="Janssen W."/>
            <person name="Koonin E.V."/>
            <person name="Delius H."/>
            <person name="Darai C."/>
        </authorList>
    </citation>
    <scope>NUCLEOTIDE SEQUENCE [LARGE SCALE GENOMIC DNA]</scope>
</reference>
<dbReference type="KEGG" id="vg:1733230"/>
<protein>
    <submittedName>
        <fullName evidence="1">089L</fullName>
    </submittedName>
</protein>
<organismHost>
    <name type="scientific">Acheta domesticus</name>
    <name type="common">House cricket</name>
    <dbReference type="NCBI Taxonomy" id="6997"/>
</organismHost>
<reference evidence="1 2" key="7">
    <citation type="journal article" date="1993" name="J. Gen. Virol.">
        <title>Identification of the gene encoding the major capsid protein of insect iridescent virus type 6 by polymerase chain reaction.</title>
        <authorList>
            <person name="Stohwasser R."/>
            <person name="Raab K."/>
            <person name="Schnitzler P."/>
            <person name="Janssen W."/>
            <person name="Darai G."/>
        </authorList>
    </citation>
    <scope>NUCLEOTIDE SEQUENCE [LARGE SCALE GENOMIC DNA]</scope>
</reference>
<organismHost>
    <name type="scientific">Spodoptera frugiperda</name>
    <name type="common">Fall armyworm</name>
    <dbReference type="NCBI Taxonomy" id="7108"/>
</organismHost>
<organismHost>
    <name type="scientific">Gryllus bimaculatus</name>
    <name type="common">Two-spotted cricket</name>
    <dbReference type="NCBI Taxonomy" id="6999"/>
</organismHost>
<reference evidence="1 2" key="1">
    <citation type="journal article" date="1984" name="J. Virol.">
        <title>DNA analysis of insect iridescent virus 6: evidence for circular permutation and terminal redundancy.</title>
        <authorList>
            <person name="Delius H."/>
            <person name="Darai G."/>
            <person name="Fluegel R.M."/>
        </authorList>
    </citation>
    <scope>NUCLEOTIDE SEQUENCE [LARGE SCALE GENOMIC DNA]</scope>
</reference>
<dbReference type="EMBL" id="AF303741">
    <property type="protein sequence ID" value="AAK82007.1"/>
    <property type="molecule type" value="Genomic_DNA"/>
</dbReference>
<reference evidence="1 2" key="11">
    <citation type="journal article" date="1994" name="Virus Genes">
        <title>Chilo iridescent virus encodes a putative helicase belonging to a distinct family within the "DEAD/H" superfamily: implications for the evolution of large DNA viruses.</title>
        <authorList>
            <person name="Sonntag K.C."/>
            <person name="Schnitzler P."/>
            <person name="Koonin E.V."/>
            <person name="Darai G."/>
        </authorList>
    </citation>
    <scope>NUCLEOTIDE SEQUENCE [LARGE SCALE GENOMIC DNA]</scope>
</reference>
<accession>Q91G25</accession>
<reference evidence="1 2" key="9">
    <citation type="journal article" date="1994" name="J. Gen. Virol.">
        <title>Insect iridescent virus type 6 encodes a polypeptide related to the largest subunit of eukaryotic RNA polymerase II.</title>
        <authorList>
            <person name="Schnitzler P."/>
            <person name="Sonntag K.C."/>
            <person name="Muller M."/>
            <person name="Janssen W."/>
            <person name="Bugert J.J."/>
            <person name="Koonin E.V."/>
            <person name="Darai G."/>
        </authorList>
    </citation>
    <scope>NUCLEOTIDE SEQUENCE [LARGE SCALE GENOMIC DNA]</scope>
</reference>
<dbReference type="GeneID" id="1733230"/>
<reference evidence="1 2" key="14">
    <citation type="journal article" date="1999" name="Virus Genes">
        <title>Identification of a gene cluster within the genome of Chilo iridescent virus encoding enzymes involved in viral DNA replication and processing.</title>
        <authorList>
            <person name="Muller K."/>
            <person name="Tidona C.A."/>
            <person name="Darai G."/>
        </authorList>
    </citation>
    <scope>NUCLEOTIDE SEQUENCE [LARGE SCALE GENOMIC DNA]</scope>
</reference>
<reference evidence="1 2" key="2">
    <citation type="journal article" date="1986" name="Med. Microbiol. Immunol.">
        <title>Insect iridescent virus type 6 induced toxic degenerative hepatitis in mice.</title>
        <authorList>
            <person name="Lorbacher de Ruiz H."/>
            <person name="Gelderblom H."/>
            <person name="Hofmann W."/>
            <person name="Darai G."/>
        </authorList>
    </citation>
    <scope>NUCLEOTIDE SEQUENCE [LARGE SCALE GENOMIC DNA]</scope>
</reference>
<keyword evidence="2" id="KW-1185">Reference proteome</keyword>
<reference evidence="1 2" key="12">
    <citation type="journal article" date="1997" name="Virus Genes">
        <title>The DNA sequence of Chilo iridescent virus between the genome coordinates 0.101 and 0.391; similarities in coding strategy between insect and vertebrate iridoviruses.</title>
        <authorList>
            <person name="Bahr U."/>
            <person name="Tidona C.A."/>
            <person name="Darai G."/>
        </authorList>
    </citation>
    <scope>NUCLEOTIDE SEQUENCE [LARGE SCALE GENOMIC DNA]</scope>
</reference>
<reference evidence="1 2" key="13">
    <citation type="journal article" date="1998" name="Virus Genes">
        <title>Identification of a thymidylate synthase gene within the genome of Chilo iridescent virus.</title>
        <authorList>
            <person name="Muller K."/>
            <person name="Tidona C.A."/>
            <person name="Bahr U."/>
            <person name="Darai G."/>
        </authorList>
    </citation>
    <scope>NUCLEOTIDE SEQUENCE [LARGE SCALE GENOMIC DNA]</scope>
</reference>
<evidence type="ECO:0000313" key="1">
    <source>
        <dbReference type="EMBL" id="AAK82007.1"/>
    </source>
</evidence>
<organismHost>
    <name type="scientific">Gryllus campestris</name>
    <dbReference type="NCBI Taxonomy" id="58607"/>
</organismHost>
<name>Q91G25_IIV6</name>
<dbReference type="Proteomes" id="UP000001359">
    <property type="component" value="Segment"/>
</dbReference>